<evidence type="ECO:0000256" key="1">
    <source>
        <dbReference type="SAM" id="Phobius"/>
    </source>
</evidence>
<reference evidence="2 3" key="1">
    <citation type="journal article" date="2020" name="Int. J. Syst. Evol. Microbiol.">
        <title>Paraburkholderia madseniana sp. nov., a phenolic acid-degrading bacterium isolated from acidic forest soil.</title>
        <authorList>
            <person name="Wilhelm R.C."/>
            <person name="Murphy S.J.L."/>
            <person name="Feriancek N.M."/>
            <person name="Karasz D.C."/>
            <person name="DeRito C.M."/>
            <person name="Newman J.D."/>
            <person name="Buckley D.H."/>
        </authorList>
    </citation>
    <scope>NUCLEOTIDE SEQUENCE [LARGE SCALE GENOMIC DNA]</scope>
    <source>
        <strain evidence="2 3">RP11</strain>
    </source>
</reference>
<keyword evidence="1" id="KW-1133">Transmembrane helix</keyword>
<comment type="caution">
    <text evidence="2">The sequence shown here is derived from an EMBL/GenBank/DDBJ whole genome shotgun (WGS) entry which is preliminary data.</text>
</comment>
<evidence type="ECO:0000313" key="2">
    <source>
        <dbReference type="EMBL" id="KAE8759155.1"/>
    </source>
</evidence>
<sequence>MKVAAAATHVQPISAPRQAGGSEVFVTSDRESFEEQRPSVEYFHRYVQGDQFVGLRASDYLYRCPSRFGFSRARGPSDVANVADQLNSRWNRDHVNGGLRCVLREVAGWPRVVGQEIVPTSAILKTGYRVGYAENAFLCANVPATWPEFIRQCQRSSRGLMEAFKAHWQLLFKPRMITLFIWRNPLFPHLDLVYTLVFLPGLLLALFGIYWIAGPVTLLVLPLVMMVNGIMYRIQSRMFAEQGLKVRRNVPGFVFYSLFYELVLQPA</sequence>
<keyword evidence="1" id="KW-0812">Transmembrane</keyword>
<dbReference type="Proteomes" id="UP000463700">
    <property type="component" value="Unassembled WGS sequence"/>
</dbReference>
<dbReference type="AlphaFoldDB" id="A0A6N6WEW8"/>
<accession>A0A6N6WEW8</accession>
<dbReference type="EMBL" id="VOSW01000024">
    <property type="protein sequence ID" value="KAE8759155.1"/>
    <property type="molecule type" value="Genomic_DNA"/>
</dbReference>
<protein>
    <submittedName>
        <fullName evidence="2">Uncharacterized protein</fullName>
    </submittedName>
</protein>
<feature type="transmembrane region" description="Helical" evidence="1">
    <location>
        <begin position="218"/>
        <end position="235"/>
    </location>
</feature>
<evidence type="ECO:0000313" key="3">
    <source>
        <dbReference type="Proteomes" id="UP000463700"/>
    </source>
</evidence>
<proteinExistence type="predicted"/>
<dbReference type="RefSeq" id="WP_154560340.1">
    <property type="nucleotide sequence ID" value="NZ_VOSW01000024.1"/>
</dbReference>
<organism evidence="2 3">
    <name type="scientific">Paraburkholderia madseniana</name>
    <dbReference type="NCBI Taxonomy" id="2599607"/>
    <lineage>
        <taxon>Bacteria</taxon>
        <taxon>Pseudomonadati</taxon>
        <taxon>Pseudomonadota</taxon>
        <taxon>Betaproteobacteria</taxon>
        <taxon>Burkholderiales</taxon>
        <taxon>Burkholderiaceae</taxon>
        <taxon>Paraburkholderia</taxon>
    </lineage>
</organism>
<keyword evidence="1" id="KW-0472">Membrane</keyword>
<name>A0A6N6WEW8_9BURK</name>
<gene>
    <name evidence="2" type="ORF">FSO04_14470</name>
</gene>
<dbReference type="OrthoDB" id="9766299at2"/>